<dbReference type="PANTHER" id="PTHR21363:SF0">
    <property type="entry name" value="PREPHENATE DEHYDROGENASE [NADP(+)]"/>
    <property type="match status" value="1"/>
</dbReference>
<sequence>MDSPRGSPIPGEVRDMAELERLRREIDEVDEELFRLFFRRFQLVEEIGKIKKQNGLTLTDERRESEVRDRWRSLAKKYGIPEVLADNLLNTLFSVSKMRELNPSSKRRITLVGYGGMARSLASLFRLVRHEVVVTGRNDSKAKSLAQEFNLAHMPMSQAFQWGELIILALPPEGVKSDSLERTLPLAKGRVVMDILSSKASLFAGLEELSARHGFRYVSIHPLFGPYLYPVGERIAIIPSSTSGDVEEVVTFWRESGLVPVLTSLDEHEKAMALVQVLPHFFLMGLNAGLDSVAKELNVDYSRFHTTNFRELHKILKRIKDLEGVIMEIQSYNPYAGEARRIGVRELYNLFSRLEGDKNDSVRLEDRK</sequence>
<dbReference type="STRING" id="671065.MetMK1DRAFT_00032730"/>
<evidence type="ECO:0000259" key="2">
    <source>
        <dbReference type="PROSITE" id="PS51168"/>
    </source>
</evidence>
<name>H2C9K1_9CREN</name>
<dbReference type="eggNOG" id="arCOG00245">
    <property type="taxonomic scope" value="Archaea"/>
</dbReference>
<dbReference type="HOGENOM" id="CLU_812860_0_0_2"/>
<dbReference type="GO" id="GO:0070403">
    <property type="term" value="F:NAD+ binding"/>
    <property type="evidence" value="ECO:0007669"/>
    <property type="project" value="TreeGrafter"/>
</dbReference>
<dbReference type="SMART" id="SM00830">
    <property type="entry name" value="CM_2"/>
    <property type="match status" value="1"/>
</dbReference>
<dbReference type="EMBL" id="JH597770">
    <property type="protein sequence ID" value="EHP68827.1"/>
    <property type="molecule type" value="Genomic_DNA"/>
</dbReference>
<dbReference type="GO" id="GO:0046417">
    <property type="term" value="P:chorismate metabolic process"/>
    <property type="evidence" value="ECO:0007669"/>
    <property type="project" value="InterPro"/>
</dbReference>
<dbReference type="Pfam" id="PF03807">
    <property type="entry name" value="F420_oxidored"/>
    <property type="match status" value="1"/>
</dbReference>
<dbReference type="InterPro" id="IPR002701">
    <property type="entry name" value="CM_II_prokaryot"/>
</dbReference>
<keyword evidence="1" id="KW-0560">Oxidoreductase</keyword>
<dbReference type="InterPro" id="IPR003099">
    <property type="entry name" value="Prephen_DH"/>
</dbReference>
<reference evidence="4 5" key="1">
    <citation type="submission" date="2012-01" db="EMBL/GenBank/DDBJ databases">
        <title>Improved High-Quality Draft sequence of Metallosphaera yellowstonensis MK1.</title>
        <authorList>
            <consortium name="US DOE Joint Genome Institute"/>
            <person name="Lucas S."/>
            <person name="Han J."/>
            <person name="Cheng J.-F."/>
            <person name="Goodwin L."/>
            <person name="Pitluck S."/>
            <person name="Peters L."/>
            <person name="Teshima H."/>
            <person name="Detter J.C."/>
            <person name="Han C."/>
            <person name="Tapia R."/>
            <person name="Land M."/>
            <person name="Hauser L."/>
            <person name="Kyrpides N."/>
            <person name="Kozubal M."/>
            <person name="Macur R.E."/>
            <person name="Jay Z."/>
            <person name="Inskeep W."/>
            <person name="Woyke T."/>
        </authorList>
    </citation>
    <scope>NUCLEOTIDE SEQUENCE [LARGE SCALE GENOMIC DNA]</scope>
    <source>
        <strain evidence="4 5">MK1</strain>
    </source>
</reference>
<dbReference type="InterPro" id="IPR036979">
    <property type="entry name" value="CM_dom_sf"/>
</dbReference>
<keyword evidence="5" id="KW-1185">Reference proteome</keyword>
<dbReference type="SUPFAM" id="SSF51735">
    <property type="entry name" value="NAD(P)-binding Rossmann-fold domains"/>
    <property type="match status" value="1"/>
</dbReference>
<accession>H2C9K1</accession>
<dbReference type="InterPro" id="IPR036263">
    <property type="entry name" value="Chorismate_II_sf"/>
</dbReference>
<dbReference type="InterPro" id="IPR036291">
    <property type="entry name" value="NAD(P)-bd_dom_sf"/>
</dbReference>
<dbReference type="AlphaFoldDB" id="H2C9K1"/>
<protein>
    <submittedName>
        <fullName evidence="4">Chorismate mutase</fullName>
    </submittedName>
</protein>
<dbReference type="InterPro" id="IPR050812">
    <property type="entry name" value="Preph/Arog_dehydrog"/>
</dbReference>
<dbReference type="GO" id="GO:0004106">
    <property type="term" value="F:chorismate mutase activity"/>
    <property type="evidence" value="ECO:0007669"/>
    <property type="project" value="InterPro"/>
</dbReference>
<feature type="domain" description="Chorismate mutase" evidence="2">
    <location>
        <begin position="13"/>
        <end position="104"/>
    </location>
</feature>
<organism evidence="4 5">
    <name type="scientific">Metallosphaera yellowstonensis MK1</name>
    <dbReference type="NCBI Taxonomy" id="671065"/>
    <lineage>
        <taxon>Archaea</taxon>
        <taxon>Thermoproteota</taxon>
        <taxon>Thermoprotei</taxon>
        <taxon>Sulfolobales</taxon>
        <taxon>Sulfolobaceae</taxon>
        <taxon>Metallosphaera</taxon>
    </lineage>
</organism>
<evidence type="ECO:0000313" key="4">
    <source>
        <dbReference type="EMBL" id="EHP68827.1"/>
    </source>
</evidence>
<dbReference type="InterPro" id="IPR010950">
    <property type="entry name" value="Chorismate_mutase_arc"/>
</dbReference>
<dbReference type="Pfam" id="PF01817">
    <property type="entry name" value="CM_2"/>
    <property type="match status" value="1"/>
</dbReference>
<dbReference type="Gene3D" id="1.20.59.10">
    <property type="entry name" value="Chorismate mutase"/>
    <property type="match status" value="1"/>
</dbReference>
<dbReference type="PANTHER" id="PTHR21363">
    <property type="entry name" value="PREPHENATE DEHYDROGENASE"/>
    <property type="match status" value="1"/>
</dbReference>
<evidence type="ECO:0000259" key="3">
    <source>
        <dbReference type="PROSITE" id="PS51176"/>
    </source>
</evidence>
<dbReference type="GO" id="GO:0004665">
    <property type="term" value="F:prephenate dehydrogenase (NADP+) activity"/>
    <property type="evidence" value="ECO:0007669"/>
    <property type="project" value="InterPro"/>
</dbReference>
<dbReference type="Gene3D" id="3.40.50.720">
    <property type="entry name" value="NAD(P)-binding Rossmann-like Domain"/>
    <property type="match status" value="1"/>
</dbReference>
<dbReference type="SUPFAM" id="SSF48600">
    <property type="entry name" value="Chorismate mutase II"/>
    <property type="match status" value="1"/>
</dbReference>
<feature type="domain" description="Prephenate/arogenate dehydrogenase" evidence="3">
    <location>
        <begin position="107"/>
        <end position="368"/>
    </location>
</feature>
<dbReference type="PROSITE" id="PS51168">
    <property type="entry name" value="CHORISMATE_MUT_2"/>
    <property type="match status" value="1"/>
</dbReference>
<dbReference type="InterPro" id="IPR028939">
    <property type="entry name" value="P5C_Rdtase_cat_N"/>
</dbReference>
<evidence type="ECO:0000256" key="1">
    <source>
        <dbReference type="ARBA" id="ARBA00023002"/>
    </source>
</evidence>
<evidence type="ECO:0000313" key="5">
    <source>
        <dbReference type="Proteomes" id="UP000003980"/>
    </source>
</evidence>
<dbReference type="PROSITE" id="PS51176">
    <property type="entry name" value="PDH_ADH"/>
    <property type="match status" value="1"/>
</dbReference>
<dbReference type="NCBIfam" id="TIGR01791">
    <property type="entry name" value="CM_archaeal"/>
    <property type="match status" value="1"/>
</dbReference>
<dbReference type="GO" id="GO:0008977">
    <property type="term" value="F:prephenate dehydrogenase (NAD+) activity"/>
    <property type="evidence" value="ECO:0007669"/>
    <property type="project" value="InterPro"/>
</dbReference>
<dbReference type="Proteomes" id="UP000003980">
    <property type="component" value="Unassembled WGS sequence"/>
</dbReference>
<gene>
    <name evidence="4" type="ORF">MetMK1DRAFT_00032730</name>
</gene>
<dbReference type="GO" id="GO:0006571">
    <property type="term" value="P:tyrosine biosynthetic process"/>
    <property type="evidence" value="ECO:0007669"/>
    <property type="project" value="InterPro"/>
</dbReference>
<proteinExistence type="predicted"/>